<comment type="caution">
    <text evidence="9">The sequence shown here is derived from an EMBL/GenBank/DDBJ whole genome shotgun (WGS) entry which is preliminary data.</text>
</comment>
<dbReference type="InterPro" id="IPR023468">
    <property type="entry name" value="Riboflavin_kinase"/>
</dbReference>
<evidence type="ECO:0000256" key="7">
    <source>
        <dbReference type="ARBA" id="ARBA00047880"/>
    </source>
</evidence>
<evidence type="ECO:0000313" key="10">
    <source>
        <dbReference type="Proteomes" id="UP000229570"/>
    </source>
</evidence>
<dbReference type="Gene3D" id="2.40.30.30">
    <property type="entry name" value="Riboflavin kinase-like"/>
    <property type="match status" value="1"/>
</dbReference>
<evidence type="ECO:0000313" key="9">
    <source>
        <dbReference type="EMBL" id="PIQ72721.1"/>
    </source>
</evidence>
<keyword evidence="6" id="KW-0067">ATP-binding</keyword>
<keyword evidence="5" id="KW-0547">Nucleotide-binding</keyword>
<dbReference type="GO" id="GO:0008531">
    <property type="term" value="F:riboflavin kinase activity"/>
    <property type="evidence" value="ECO:0007669"/>
    <property type="project" value="UniProtKB-EC"/>
</dbReference>
<evidence type="ECO:0000256" key="6">
    <source>
        <dbReference type="ARBA" id="ARBA00022840"/>
    </source>
</evidence>
<dbReference type="EMBL" id="PCVL01000015">
    <property type="protein sequence ID" value="PIQ72721.1"/>
    <property type="molecule type" value="Genomic_DNA"/>
</dbReference>
<dbReference type="Proteomes" id="UP000229570">
    <property type="component" value="Unassembled WGS sequence"/>
</dbReference>
<sequence length="124" mass="14537">MKNKRDFWYQDKIVHGGGGGRTIGFPTINLNQKPFINHLKEGVYSAKVKYLSKVYLGTLYFGPRLINKETKPILEIHILDFDKDIYGETVEFKIGQYIREVKKFESLESLKRQIKKDVEKIRSL</sequence>
<evidence type="ECO:0000259" key="8">
    <source>
        <dbReference type="SMART" id="SM00904"/>
    </source>
</evidence>
<dbReference type="GO" id="GO:0009398">
    <property type="term" value="P:FMN biosynthetic process"/>
    <property type="evidence" value="ECO:0007669"/>
    <property type="project" value="TreeGrafter"/>
</dbReference>
<dbReference type="InterPro" id="IPR023465">
    <property type="entry name" value="Riboflavin_kinase_dom_sf"/>
</dbReference>
<organism evidence="9 10">
    <name type="scientific">Candidatus Roizmanbacteria bacterium CG11_big_fil_rev_8_21_14_0_20_35_14</name>
    <dbReference type="NCBI Taxonomy" id="1974855"/>
    <lineage>
        <taxon>Bacteria</taxon>
        <taxon>Candidatus Roizmaniibacteriota</taxon>
    </lineage>
</organism>
<comment type="catalytic activity">
    <reaction evidence="7">
        <text>riboflavin + ATP = FMN + ADP + H(+)</text>
        <dbReference type="Rhea" id="RHEA:14357"/>
        <dbReference type="ChEBI" id="CHEBI:15378"/>
        <dbReference type="ChEBI" id="CHEBI:30616"/>
        <dbReference type="ChEBI" id="CHEBI:57986"/>
        <dbReference type="ChEBI" id="CHEBI:58210"/>
        <dbReference type="ChEBI" id="CHEBI:456216"/>
        <dbReference type="EC" id="2.7.1.26"/>
    </reaction>
</comment>
<keyword evidence="3" id="KW-0288">FMN</keyword>
<evidence type="ECO:0000256" key="5">
    <source>
        <dbReference type="ARBA" id="ARBA00022741"/>
    </source>
</evidence>
<dbReference type="EC" id="2.7.1.26" evidence="1"/>
<dbReference type="SMART" id="SM00904">
    <property type="entry name" value="Flavokinase"/>
    <property type="match status" value="1"/>
</dbReference>
<proteinExistence type="predicted"/>
<evidence type="ECO:0000256" key="4">
    <source>
        <dbReference type="ARBA" id="ARBA00022679"/>
    </source>
</evidence>
<keyword evidence="4" id="KW-0808">Transferase</keyword>
<evidence type="ECO:0000256" key="1">
    <source>
        <dbReference type="ARBA" id="ARBA00012105"/>
    </source>
</evidence>
<dbReference type="AlphaFoldDB" id="A0A2H0KN98"/>
<dbReference type="PANTHER" id="PTHR22749:SF6">
    <property type="entry name" value="RIBOFLAVIN KINASE"/>
    <property type="match status" value="1"/>
</dbReference>
<gene>
    <name evidence="9" type="ORF">COV86_01500</name>
</gene>
<feature type="domain" description="Riboflavin kinase" evidence="8">
    <location>
        <begin position="2"/>
        <end position="123"/>
    </location>
</feature>
<dbReference type="GO" id="GO:0005524">
    <property type="term" value="F:ATP binding"/>
    <property type="evidence" value="ECO:0007669"/>
    <property type="project" value="UniProtKB-KW"/>
</dbReference>
<dbReference type="PANTHER" id="PTHR22749">
    <property type="entry name" value="RIBOFLAVIN KINASE/FMN ADENYLYLTRANSFERASE"/>
    <property type="match status" value="1"/>
</dbReference>
<dbReference type="GO" id="GO:0009231">
    <property type="term" value="P:riboflavin biosynthetic process"/>
    <property type="evidence" value="ECO:0007669"/>
    <property type="project" value="InterPro"/>
</dbReference>
<evidence type="ECO:0000256" key="2">
    <source>
        <dbReference type="ARBA" id="ARBA00022630"/>
    </source>
</evidence>
<keyword evidence="2" id="KW-0285">Flavoprotein</keyword>
<protein>
    <recommendedName>
        <fullName evidence="1">riboflavin kinase</fullName>
        <ecNumber evidence="1">2.7.1.26</ecNumber>
    </recommendedName>
</protein>
<dbReference type="InterPro" id="IPR015865">
    <property type="entry name" value="Riboflavin_kinase_bac/euk"/>
</dbReference>
<dbReference type="SUPFAM" id="SSF82114">
    <property type="entry name" value="Riboflavin kinase-like"/>
    <property type="match status" value="1"/>
</dbReference>
<dbReference type="Pfam" id="PF01687">
    <property type="entry name" value="Flavokinase"/>
    <property type="match status" value="1"/>
</dbReference>
<accession>A0A2H0KN98</accession>
<evidence type="ECO:0000256" key="3">
    <source>
        <dbReference type="ARBA" id="ARBA00022643"/>
    </source>
</evidence>
<reference evidence="9 10" key="1">
    <citation type="submission" date="2017-09" db="EMBL/GenBank/DDBJ databases">
        <title>Depth-based differentiation of microbial function through sediment-hosted aquifers and enrichment of novel symbionts in the deep terrestrial subsurface.</title>
        <authorList>
            <person name="Probst A.J."/>
            <person name="Ladd B."/>
            <person name="Jarett J.K."/>
            <person name="Geller-Mcgrath D.E."/>
            <person name="Sieber C.M."/>
            <person name="Emerson J.B."/>
            <person name="Anantharaman K."/>
            <person name="Thomas B.C."/>
            <person name="Malmstrom R."/>
            <person name="Stieglmeier M."/>
            <person name="Klingl A."/>
            <person name="Woyke T."/>
            <person name="Ryan C.M."/>
            <person name="Banfield J.F."/>
        </authorList>
    </citation>
    <scope>NUCLEOTIDE SEQUENCE [LARGE SCALE GENOMIC DNA]</scope>
    <source>
        <strain evidence="9">CG11_big_fil_rev_8_21_14_0_20_35_14</strain>
    </source>
</reference>
<name>A0A2H0KN98_9BACT</name>